<dbReference type="WBParaSite" id="nRc.2.0.1.t10130-RA">
    <property type="protein sequence ID" value="nRc.2.0.1.t10130-RA"/>
    <property type="gene ID" value="nRc.2.0.1.g10130"/>
</dbReference>
<feature type="region of interest" description="Disordered" evidence="1">
    <location>
        <begin position="80"/>
        <end position="115"/>
    </location>
</feature>
<keyword evidence="2" id="KW-0812">Transmembrane</keyword>
<keyword evidence="2" id="KW-0472">Membrane</keyword>
<reference evidence="4" key="1">
    <citation type="submission" date="2022-11" db="UniProtKB">
        <authorList>
            <consortium name="WormBaseParasite"/>
        </authorList>
    </citation>
    <scope>IDENTIFICATION</scope>
</reference>
<dbReference type="Proteomes" id="UP000887565">
    <property type="component" value="Unplaced"/>
</dbReference>
<feature type="compositionally biased region" description="Basic and acidic residues" evidence="1">
    <location>
        <begin position="80"/>
        <end position="89"/>
    </location>
</feature>
<feature type="compositionally biased region" description="Basic residues" evidence="1">
    <location>
        <begin position="90"/>
        <end position="101"/>
    </location>
</feature>
<sequence>MASVMLGCAIVSALYLRTEKARIRKALTAEDVFVILSSLVFFCAFFVAVFTQYRARYSLCHLFYRFYLINRHWRVKDYDSSSDFIEKKSPKTKNKKSRRQNMRQYYRPTRIVSDV</sequence>
<protein>
    <submittedName>
        <fullName evidence="4">Uncharacterized protein</fullName>
    </submittedName>
</protein>
<proteinExistence type="predicted"/>
<evidence type="ECO:0000256" key="2">
    <source>
        <dbReference type="SAM" id="Phobius"/>
    </source>
</evidence>
<accession>A0A915I7K1</accession>
<feature type="transmembrane region" description="Helical" evidence="2">
    <location>
        <begin position="31"/>
        <end position="50"/>
    </location>
</feature>
<dbReference type="AlphaFoldDB" id="A0A915I7K1"/>
<evidence type="ECO:0000313" key="3">
    <source>
        <dbReference type="Proteomes" id="UP000887565"/>
    </source>
</evidence>
<evidence type="ECO:0000313" key="4">
    <source>
        <dbReference type="WBParaSite" id="nRc.2.0.1.t10130-RA"/>
    </source>
</evidence>
<organism evidence="3 4">
    <name type="scientific">Romanomermis culicivorax</name>
    <name type="common">Nematode worm</name>
    <dbReference type="NCBI Taxonomy" id="13658"/>
    <lineage>
        <taxon>Eukaryota</taxon>
        <taxon>Metazoa</taxon>
        <taxon>Ecdysozoa</taxon>
        <taxon>Nematoda</taxon>
        <taxon>Enoplea</taxon>
        <taxon>Dorylaimia</taxon>
        <taxon>Mermithida</taxon>
        <taxon>Mermithoidea</taxon>
        <taxon>Mermithidae</taxon>
        <taxon>Romanomermis</taxon>
    </lineage>
</organism>
<name>A0A915I7K1_ROMCU</name>
<keyword evidence="2" id="KW-1133">Transmembrane helix</keyword>
<evidence type="ECO:0000256" key="1">
    <source>
        <dbReference type="SAM" id="MobiDB-lite"/>
    </source>
</evidence>
<keyword evidence="3" id="KW-1185">Reference proteome</keyword>